<keyword evidence="1" id="KW-1133">Transmembrane helix</keyword>
<gene>
    <name evidence="2" type="ORF">AAD027_05745</name>
</gene>
<organism evidence="2 3">
    <name type="scientific">Pseudoxanthomonas putridarboris</name>
    <dbReference type="NCBI Taxonomy" id="752605"/>
    <lineage>
        <taxon>Bacteria</taxon>
        <taxon>Pseudomonadati</taxon>
        <taxon>Pseudomonadota</taxon>
        <taxon>Gammaproteobacteria</taxon>
        <taxon>Lysobacterales</taxon>
        <taxon>Lysobacteraceae</taxon>
        <taxon>Pseudoxanthomonas</taxon>
    </lineage>
</organism>
<keyword evidence="1" id="KW-0472">Membrane</keyword>
<sequence>MNLLSYPWWLLPLALLAVPLAVVLAVNHWRFHKNGANQNLVLGLFVSACWLGAIILILQRVQ</sequence>
<keyword evidence="3" id="KW-1185">Reference proteome</keyword>
<feature type="transmembrane region" description="Helical" evidence="1">
    <location>
        <begin position="6"/>
        <end position="27"/>
    </location>
</feature>
<proteinExistence type="predicted"/>
<comment type="caution">
    <text evidence="2">The sequence shown here is derived from an EMBL/GenBank/DDBJ whole genome shotgun (WGS) entry which is preliminary data.</text>
</comment>
<evidence type="ECO:0000256" key="1">
    <source>
        <dbReference type="SAM" id="Phobius"/>
    </source>
</evidence>
<feature type="transmembrane region" description="Helical" evidence="1">
    <location>
        <begin position="39"/>
        <end position="58"/>
    </location>
</feature>
<dbReference type="Proteomes" id="UP001459204">
    <property type="component" value="Unassembled WGS sequence"/>
</dbReference>
<evidence type="ECO:0000313" key="3">
    <source>
        <dbReference type="Proteomes" id="UP001459204"/>
    </source>
</evidence>
<protein>
    <submittedName>
        <fullName evidence="2">Uncharacterized protein</fullName>
    </submittedName>
</protein>
<accession>A0ABU9IY60</accession>
<dbReference type="EMBL" id="JBBWWT010000002">
    <property type="protein sequence ID" value="MEL1263878.1"/>
    <property type="molecule type" value="Genomic_DNA"/>
</dbReference>
<evidence type="ECO:0000313" key="2">
    <source>
        <dbReference type="EMBL" id="MEL1263878.1"/>
    </source>
</evidence>
<keyword evidence="1" id="KW-0812">Transmembrane</keyword>
<dbReference type="RefSeq" id="WP_341725058.1">
    <property type="nucleotide sequence ID" value="NZ_JBBWWT010000002.1"/>
</dbReference>
<reference evidence="2 3" key="1">
    <citation type="submission" date="2024-04" db="EMBL/GenBank/DDBJ databases">
        <title>Draft genome sequence of Pseudoxanthomonas putridarboris WD12.</title>
        <authorList>
            <person name="Oh J."/>
        </authorList>
    </citation>
    <scope>NUCLEOTIDE SEQUENCE [LARGE SCALE GENOMIC DNA]</scope>
    <source>
        <strain evidence="2 3">WD12</strain>
    </source>
</reference>
<name>A0ABU9IY60_9GAMM</name>